<dbReference type="Proteomes" id="UP000232928">
    <property type="component" value="Unassembled WGS sequence"/>
</dbReference>
<reference evidence="1 2" key="1">
    <citation type="submission" date="2017-12" db="EMBL/GenBank/DDBJ databases">
        <title>Bifidobacterium longum APC/DPC strains.</title>
        <authorList>
            <person name="Arboleya S."/>
        </authorList>
    </citation>
    <scope>NUCLEOTIDE SEQUENCE [LARGE SCALE GENOMIC DNA]</scope>
    <source>
        <strain evidence="1 2">APC1461</strain>
    </source>
</reference>
<accession>A0A2N0TGP4</accession>
<dbReference type="EMBL" id="PJEG01000023">
    <property type="protein sequence ID" value="PKD13923.1"/>
    <property type="molecule type" value="Genomic_DNA"/>
</dbReference>
<protein>
    <submittedName>
        <fullName evidence="1">Uncharacterized protein</fullName>
    </submittedName>
</protein>
<organism evidence="1 2">
    <name type="scientific">Bifidobacterium longum</name>
    <dbReference type="NCBI Taxonomy" id="216816"/>
    <lineage>
        <taxon>Bacteria</taxon>
        <taxon>Bacillati</taxon>
        <taxon>Actinomycetota</taxon>
        <taxon>Actinomycetes</taxon>
        <taxon>Bifidobacteriales</taxon>
        <taxon>Bifidobacteriaceae</taxon>
        <taxon>Bifidobacterium</taxon>
    </lineage>
</organism>
<name>A0A2N0TGP4_BIFLN</name>
<evidence type="ECO:0000313" key="2">
    <source>
        <dbReference type="Proteomes" id="UP000232928"/>
    </source>
</evidence>
<comment type="caution">
    <text evidence="1">The sequence shown here is derived from an EMBL/GenBank/DDBJ whole genome shotgun (WGS) entry which is preliminary data.</text>
</comment>
<gene>
    <name evidence="1" type="ORF">APC1461_1811</name>
</gene>
<sequence length="59" mass="6296">MPGSRDIVWKRSAMKSSLKYVLKNDITGESGSMPAMREYHASSAISVIAASTSGFAKTS</sequence>
<proteinExistence type="predicted"/>
<dbReference type="AlphaFoldDB" id="A0A2N0TGP4"/>
<evidence type="ECO:0000313" key="1">
    <source>
        <dbReference type="EMBL" id="PKD13923.1"/>
    </source>
</evidence>